<evidence type="ECO:0000256" key="14">
    <source>
        <dbReference type="ARBA" id="ARBA00044770"/>
    </source>
</evidence>
<evidence type="ECO:0000256" key="4">
    <source>
        <dbReference type="ARBA" id="ARBA00022692"/>
    </source>
</evidence>
<evidence type="ECO:0000256" key="7">
    <source>
        <dbReference type="ARBA" id="ARBA00022989"/>
    </source>
</evidence>
<evidence type="ECO:0000256" key="8">
    <source>
        <dbReference type="ARBA" id="ARBA00023136"/>
    </source>
</evidence>
<evidence type="ECO:0000256" key="11">
    <source>
        <dbReference type="ARBA" id="ARBA00038053"/>
    </source>
</evidence>
<dbReference type="PANTHER" id="PTHR30474">
    <property type="entry name" value="CELL CYCLE PROTEIN"/>
    <property type="match status" value="1"/>
</dbReference>
<comment type="function">
    <text evidence="16">Peptidoglycan polymerase that is essential for cell division.</text>
</comment>
<evidence type="ECO:0000256" key="17">
    <source>
        <dbReference type="SAM" id="Phobius"/>
    </source>
</evidence>
<dbReference type="Proteomes" id="UP000199268">
    <property type="component" value="Unassembled WGS sequence"/>
</dbReference>
<evidence type="ECO:0000256" key="5">
    <source>
        <dbReference type="ARBA" id="ARBA00022960"/>
    </source>
</evidence>
<comment type="similarity">
    <text evidence="11">Belongs to the SEDS family. FtsW subfamily.</text>
</comment>
<evidence type="ECO:0000256" key="15">
    <source>
        <dbReference type="ARBA" id="ARBA00049902"/>
    </source>
</evidence>
<dbReference type="AlphaFoldDB" id="A0A1C3YQA3"/>
<dbReference type="GO" id="GO:0032153">
    <property type="term" value="C:cell division site"/>
    <property type="evidence" value="ECO:0007669"/>
    <property type="project" value="TreeGrafter"/>
</dbReference>
<evidence type="ECO:0000256" key="16">
    <source>
        <dbReference type="ARBA" id="ARBA00049966"/>
    </source>
</evidence>
<evidence type="ECO:0000256" key="13">
    <source>
        <dbReference type="ARBA" id="ARBA00041418"/>
    </source>
</evidence>
<evidence type="ECO:0000256" key="10">
    <source>
        <dbReference type="ARBA" id="ARBA00033270"/>
    </source>
</evidence>
<dbReference type="GO" id="GO:0005886">
    <property type="term" value="C:plasma membrane"/>
    <property type="evidence" value="ECO:0007669"/>
    <property type="project" value="TreeGrafter"/>
</dbReference>
<evidence type="ECO:0000313" key="18">
    <source>
        <dbReference type="EMBL" id="SCB72250.1"/>
    </source>
</evidence>
<feature type="transmembrane region" description="Helical" evidence="17">
    <location>
        <begin position="185"/>
        <end position="202"/>
    </location>
</feature>
<feature type="transmembrane region" description="Helical" evidence="17">
    <location>
        <begin position="31"/>
        <end position="51"/>
    </location>
</feature>
<accession>A0A1C3YQA3</accession>
<comment type="subcellular location">
    <subcellularLocation>
        <location evidence="1">Membrane</location>
        <topology evidence="1">Multi-pass membrane protein</topology>
    </subcellularLocation>
</comment>
<keyword evidence="2" id="KW-0328">Glycosyltransferase</keyword>
<keyword evidence="18" id="KW-0132">Cell division</keyword>
<keyword evidence="6" id="KW-0573">Peptidoglycan synthesis</keyword>
<keyword evidence="3" id="KW-0808">Transferase</keyword>
<sequence length="407" mass="45132">MEATKTHSPKNGENKTSLINRIKNRLRYLDLWLLIPIIAIMIFGDAMVYTASTNMATGSALSFLKKQATFGVLSLTAMLFIFIFKIKWESRFINRVVLAANVTVLVVMVITLLVGPVTSGAKGWIYIGSFGIQPLEYFKISMILYVAHRFARKMPQKNVLFPKIKIWDLMIPVVGILLTMRMPDFGGAIILILILLFMVVTSGVRKGTFVGLVTMILIMYVAIPFLLPVLAKLPFFHYQLARFEAYVNPWLAGDSGHQLINSYYAISNGGLFGRGLGNSIQKTGYLPEPNTDFIMAIVGEELGAITIWLVLAVFAIIIWRLIVMGVRARLMHQRLILYGIATYIVVQIFINLGGVVGALPITGVTFPMISYGGSSLLSWGLTFGVALNVIGQIKADTKHHTPRKENA</sequence>
<proteinExistence type="inferred from homology"/>
<dbReference type="GO" id="GO:0008360">
    <property type="term" value="P:regulation of cell shape"/>
    <property type="evidence" value="ECO:0007669"/>
    <property type="project" value="UniProtKB-KW"/>
</dbReference>
<feature type="transmembrane region" description="Helical" evidence="17">
    <location>
        <begin position="302"/>
        <end position="323"/>
    </location>
</feature>
<dbReference type="GO" id="GO:0009252">
    <property type="term" value="P:peptidoglycan biosynthetic process"/>
    <property type="evidence" value="ECO:0007669"/>
    <property type="project" value="UniProtKB-KW"/>
</dbReference>
<feature type="transmembrane region" description="Helical" evidence="17">
    <location>
        <begin position="209"/>
        <end position="231"/>
    </location>
</feature>
<protein>
    <recommendedName>
        <fullName evidence="12">Probable peptidoglycan glycosyltransferase FtsW</fullName>
        <ecNumber evidence="14">2.4.99.28</ecNumber>
    </recommendedName>
    <alternativeName>
        <fullName evidence="13">Cell division protein FtsW</fullName>
    </alternativeName>
    <alternativeName>
        <fullName evidence="10">Cell wall polymerase</fullName>
    </alternativeName>
    <alternativeName>
        <fullName evidence="9">Peptidoglycan polymerase</fullName>
    </alternativeName>
</protein>
<dbReference type="GO" id="GO:0008955">
    <property type="term" value="F:peptidoglycan glycosyltransferase activity"/>
    <property type="evidence" value="ECO:0007669"/>
    <property type="project" value="UniProtKB-EC"/>
</dbReference>
<keyword evidence="18" id="KW-0131">Cell cycle</keyword>
<feature type="transmembrane region" description="Helical" evidence="17">
    <location>
        <begin position="335"/>
        <end position="362"/>
    </location>
</feature>
<evidence type="ECO:0000256" key="9">
    <source>
        <dbReference type="ARBA" id="ARBA00032370"/>
    </source>
</evidence>
<dbReference type="InterPro" id="IPR018365">
    <property type="entry name" value="Cell_cycle_FtsW-rel_CS"/>
</dbReference>
<gene>
    <name evidence="18" type="ORF">GA0061074_10158</name>
</gene>
<feature type="transmembrane region" description="Helical" evidence="17">
    <location>
        <begin position="159"/>
        <end position="179"/>
    </location>
</feature>
<dbReference type="OrthoDB" id="9812661at2"/>
<name>A0A1C3YQA3_9LACO</name>
<keyword evidence="4 17" id="KW-0812">Transmembrane</keyword>
<feature type="transmembrane region" description="Helical" evidence="17">
    <location>
        <begin position="63"/>
        <end position="84"/>
    </location>
</feature>
<dbReference type="EC" id="2.4.99.28" evidence="14"/>
<evidence type="ECO:0000256" key="12">
    <source>
        <dbReference type="ARBA" id="ARBA00041185"/>
    </source>
</evidence>
<comment type="catalytic activity">
    <reaction evidence="15">
        <text>[GlcNAc-(1-&gt;4)-Mur2Ac(oyl-L-Ala-gamma-D-Glu-L-Lys-D-Ala-D-Ala)](n)-di-trans,octa-cis-undecaprenyl diphosphate + beta-D-GlcNAc-(1-&gt;4)-Mur2Ac(oyl-L-Ala-gamma-D-Glu-L-Lys-D-Ala-D-Ala)-di-trans,octa-cis-undecaprenyl diphosphate = [GlcNAc-(1-&gt;4)-Mur2Ac(oyl-L-Ala-gamma-D-Glu-L-Lys-D-Ala-D-Ala)](n+1)-di-trans,octa-cis-undecaprenyl diphosphate + di-trans,octa-cis-undecaprenyl diphosphate + H(+)</text>
        <dbReference type="Rhea" id="RHEA:23708"/>
        <dbReference type="Rhea" id="RHEA-COMP:9602"/>
        <dbReference type="Rhea" id="RHEA-COMP:9603"/>
        <dbReference type="ChEBI" id="CHEBI:15378"/>
        <dbReference type="ChEBI" id="CHEBI:58405"/>
        <dbReference type="ChEBI" id="CHEBI:60033"/>
        <dbReference type="ChEBI" id="CHEBI:78435"/>
        <dbReference type="EC" id="2.4.99.28"/>
    </reaction>
</comment>
<keyword evidence="7 17" id="KW-1133">Transmembrane helix</keyword>
<dbReference type="PANTHER" id="PTHR30474:SF2">
    <property type="entry name" value="PEPTIDOGLYCAN GLYCOSYLTRANSFERASE FTSW-RELATED"/>
    <property type="match status" value="1"/>
</dbReference>
<evidence type="ECO:0000256" key="3">
    <source>
        <dbReference type="ARBA" id="ARBA00022679"/>
    </source>
</evidence>
<dbReference type="GO" id="GO:0015648">
    <property type="term" value="F:lipid-linked peptidoglycan transporter activity"/>
    <property type="evidence" value="ECO:0007669"/>
    <property type="project" value="TreeGrafter"/>
</dbReference>
<keyword evidence="19" id="KW-1185">Reference proteome</keyword>
<dbReference type="RefSeq" id="WP_092461105.1">
    <property type="nucleotide sequence ID" value="NZ_BJEE01000002.1"/>
</dbReference>
<dbReference type="PROSITE" id="PS00428">
    <property type="entry name" value="FTSW_RODA_SPOVE"/>
    <property type="match status" value="1"/>
</dbReference>
<dbReference type="GO" id="GO:0051301">
    <property type="term" value="P:cell division"/>
    <property type="evidence" value="ECO:0007669"/>
    <property type="project" value="UniProtKB-KW"/>
</dbReference>
<keyword evidence="5" id="KW-0133">Cell shape</keyword>
<dbReference type="STRING" id="1505725.GA0061074_10158"/>
<keyword evidence="8 17" id="KW-0472">Membrane</keyword>
<reference evidence="19" key="1">
    <citation type="submission" date="2016-08" db="EMBL/GenBank/DDBJ databases">
        <authorList>
            <person name="Varghese N."/>
            <person name="Submissions Spin"/>
        </authorList>
    </citation>
    <scope>NUCLEOTIDE SEQUENCE [LARGE SCALE GENOMIC DNA]</scope>
    <source>
        <strain evidence="19">R-53094</strain>
    </source>
</reference>
<feature type="transmembrane region" description="Helical" evidence="17">
    <location>
        <begin position="96"/>
        <end position="117"/>
    </location>
</feature>
<evidence type="ECO:0000256" key="1">
    <source>
        <dbReference type="ARBA" id="ARBA00004141"/>
    </source>
</evidence>
<evidence type="ECO:0000256" key="2">
    <source>
        <dbReference type="ARBA" id="ARBA00022676"/>
    </source>
</evidence>
<feature type="transmembrane region" description="Helical" evidence="17">
    <location>
        <begin position="368"/>
        <end position="390"/>
    </location>
</feature>
<dbReference type="Pfam" id="PF01098">
    <property type="entry name" value="FTSW_RODA_SPOVE"/>
    <property type="match status" value="1"/>
</dbReference>
<feature type="transmembrane region" description="Helical" evidence="17">
    <location>
        <begin position="123"/>
        <end position="147"/>
    </location>
</feature>
<evidence type="ECO:0000256" key="6">
    <source>
        <dbReference type="ARBA" id="ARBA00022984"/>
    </source>
</evidence>
<evidence type="ECO:0000313" key="19">
    <source>
        <dbReference type="Proteomes" id="UP000199268"/>
    </source>
</evidence>
<dbReference type="EMBL" id="FMAO01000001">
    <property type="protein sequence ID" value="SCB72250.1"/>
    <property type="molecule type" value="Genomic_DNA"/>
</dbReference>
<organism evidence="18 19">
    <name type="scientific">Weissella bombi</name>
    <dbReference type="NCBI Taxonomy" id="1505725"/>
    <lineage>
        <taxon>Bacteria</taxon>
        <taxon>Bacillati</taxon>
        <taxon>Bacillota</taxon>
        <taxon>Bacilli</taxon>
        <taxon>Lactobacillales</taxon>
        <taxon>Lactobacillaceae</taxon>
        <taxon>Weissella</taxon>
    </lineage>
</organism>
<dbReference type="InterPro" id="IPR001182">
    <property type="entry name" value="FtsW/RodA"/>
</dbReference>